<name>A0A1H6WVA5_9BURK</name>
<feature type="transmembrane region" description="Helical" evidence="7">
    <location>
        <begin position="300"/>
        <end position="326"/>
    </location>
</feature>
<feature type="transmembrane region" description="Helical" evidence="7">
    <location>
        <begin position="21"/>
        <end position="42"/>
    </location>
</feature>
<dbReference type="GO" id="GO:0098797">
    <property type="term" value="C:plasma membrane protein complex"/>
    <property type="evidence" value="ECO:0007669"/>
    <property type="project" value="TreeGrafter"/>
</dbReference>
<evidence type="ECO:0000256" key="5">
    <source>
        <dbReference type="ARBA" id="ARBA00022989"/>
    </source>
</evidence>
<proteinExistence type="inferred from homology"/>
<evidence type="ECO:0000256" key="3">
    <source>
        <dbReference type="ARBA" id="ARBA00022475"/>
    </source>
</evidence>
<comment type="similarity">
    <text evidence="2">Belongs to the ABC-4 integral membrane protein family. LolC/E subfamily.</text>
</comment>
<dbReference type="Proteomes" id="UP000198866">
    <property type="component" value="Unassembled WGS sequence"/>
</dbReference>
<evidence type="ECO:0000313" key="9">
    <source>
        <dbReference type="EMBL" id="SEJ19776.1"/>
    </source>
</evidence>
<keyword evidence="3" id="KW-1003">Cell membrane</keyword>
<feature type="transmembrane region" description="Helical" evidence="7">
    <location>
        <begin position="400"/>
        <end position="422"/>
    </location>
</feature>
<organism evidence="9 10">
    <name type="scientific">Paraburkholderia diazotrophica</name>
    <dbReference type="NCBI Taxonomy" id="667676"/>
    <lineage>
        <taxon>Bacteria</taxon>
        <taxon>Pseudomonadati</taxon>
        <taxon>Pseudomonadota</taxon>
        <taxon>Betaproteobacteria</taxon>
        <taxon>Burkholderiales</taxon>
        <taxon>Burkholderiaceae</taxon>
        <taxon>Paraburkholderia</taxon>
    </lineage>
</organism>
<evidence type="ECO:0000256" key="7">
    <source>
        <dbReference type="SAM" id="Phobius"/>
    </source>
</evidence>
<feature type="domain" description="ABC3 transporter permease C-terminal" evidence="8">
    <location>
        <begin position="307"/>
        <end position="430"/>
    </location>
</feature>
<evidence type="ECO:0000256" key="2">
    <source>
        <dbReference type="ARBA" id="ARBA00005236"/>
    </source>
</evidence>
<feature type="transmembrane region" description="Helical" evidence="7">
    <location>
        <begin position="347"/>
        <end position="380"/>
    </location>
</feature>
<dbReference type="AlphaFoldDB" id="A0A1H6WVA5"/>
<dbReference type="GO" id="GO:0044874">
    <property type="term" value="P:lipoprotein localization to outer membrane"/>
    <property type="evidence" value="ECO:0007669"/>
    <property type="project" value="TreeGrafter"/>
</dbReference>
<comment type="subcellular location">
    <subcellularLocation>
        <location evidence="1">Cell membrane</location>
        <topology evidence="1">Multi-pass membrane protein</topology>
    </subcellularLocation>
</comment>
<reference evidence="10" key="1">
    <citation type="submission" date="2016-10" db="EMBL/GenBank/DDBJ databases">
        <authorList>
            <person name="Varghese N."/>
            <person name="Submissions S."/>
        </authorList>
    </citation>
    <scope>NUCLEOTIDE SEQUENCE [LARGE SCALE GENOMIC DNA]</scope>
    <source>
        <strain evidence="10">LMG 26031</strain>
    </source>
</reference>
<evidence type="ECO:0000256" key="4">
    <source>
        <dbReference type="ARBA" id="ARBA00022692"/>
    </source>
</evidence>
<evidence type="ECO:0000256" key="6">
    <source>
        <dbReference type="ARBA" id="ARBA00023136"/>
    </source>
</evidence>
<evidence type="ECO:0000256" key="1">
    <source>
        <dbReference type="ARBA" id="ARBA00004651"/>
    </source>
</evidence>
<keyword evidence="6 7" id="KW-0472">Membrane</keyword>
<dbReference type="PANTHER" id="PTHR30489">
    <property type="entry name" value="LIPOPROTEIN-RELEASING SYSTEM TRANSMEMBRANE PROTEIN LOLE"/>
    <property type="match status" value="1"/>
</dbReference>
<evidence type="ECO:0000259" key="8">
    <source>
        <dbReference type="Pfam" id="PF02687"/>
    </source>
</evidence>
<keyword evidence="10" id="KW-1185">Reference proteome</keyword>
<dbReference type="PANTHER" id="PTHR30489:SF0">
    <property type="entry name" value="LIPOPROTEIN-RELEASING SYSTEM TRANSMEMBRANE PROTEIN LOLE"/>
    <property type="match status" value="1"/>
</dbReference>
<dbReference type="STRING" id="667676.SAMN05192539_1007233"/>
<sequence length="439" mass="47793">MHSGILLSLSWKNLRRHRRRSLGSVAVAVVSVLALCVLFGYVSANLHLTRDAFMRWGARGHLIIERPSSTLAQTLETGAKNPIDPAMQRKIDGILSTESSILAVARVLELSGMATTARVTTVFSGIGEDVDSVRKIKGQAYEFDVVAGRPLWMTPAPDDVVLGQGLAAVLGCDVPSAGFAPLRAGESPAKRSFSCPRDPLQLSVIAEGTSHPNVSYRRPAGVMDWGIREVNDRLVVLPLSAAQQLLDTRSVSAYHIMLRGDDDMSDTQQRLVTAFRRAGIDAQIFRWSDRASFYWQVRGILMTFFAFMLSVAIIVAFASLLNSSYMNFMHRKRELASLRCLGYTRRFLLALAALENAWLALIAGVSGVLAAIAVTALVRSAGWMWTPPGSSNAVPITVEWVPVVYVCSVAVLVLLAALAAIIPMRRILAVPIRVVLADK</sequence>
<dbReference type="InterPro" id="IPR051447">
    <property type="entry name" value="Lipoprotein-release_system"/>
</dbReference>
<dbReference type="InterPro" id="IPR003838">
    <property type="entry name" value="ABC3_permease_C"/>
</dbReference>
<evidence type="ECO:0000313" key="10">
    <source>
        <dbReference type="Proteomes" id="UP000198866"/>
    </source>
</evidence>
<gene>
    <name evidence="9" type="ORF">SAMN05192539_1007233</name>
</gene>
<keyword evidence="4 7" id="KW-0812">Transmembrane</keyword>
<accession>A0A1H6WVA5</accession>
<dbReference type="EMBL" id="FNYE01000007">
    <property type="protein sequence ID" value="SEJ19776.1"/>
    <property type="molecule type" value="Genomic_DNA"/>
</dbReference>
<protein>
    <submittedName>
        <fullName evidence="9">Putative ABC transport system permease protein</fullName>
    </submittedName>
</protein>
<keyword evidence="5 7" id="KW-1133">Transmembrane helix</keyword>
<dbReference type="Pfam" id="PF02687">
    <property type="entry name" value="FtsX"/>
    <property type="match status" value="1"/>
</dbReference>